<sequence length="138" mass="15800">MFKPRTTVPEPQCKKGRLDSVCSQFIDETDETIPDHFDSDYELESPDPVEDDSDCYVPGLGFSPTSECAEYCHRWRFHHGGCLDRFCVCSGRLRSTSDLRDLSGADGNQNSRQDFSDRNIDELCSAYQANRVQRRYSI</sequence>
<name>A0ACC2NDW7_9HYME</name>
<proteinExistence type="predicted"/>
<gene>
    <name evidence="1" type="ORF">QAD02_010150</name>
</gene>
<dbReference type="Proteomes" id="UP001239111">
    <property type="component" value="Chromosome 4"/>
</dbReference>
<reference evidence="1" key="1">
    <citation type="submission" date="2023-04" db="EMBL/GenBank/DDBJ databases">
        <title>A chromosome-level genome assembly of the parasitoid wasp Eretmocerus hayati.</title>
        <authorList>
            <person name="Zhong Y."/>
            <person name="Liu S."/>
            <person name="Liu Y."/>
        </authorList>
    </citation>
    <scope>NUCLEOTIDE SEQUENCE</scope>
    <source>
        <strain evidence="1">ZJU_SS_LIU_2023</strain>
    </source>
</reference>
<dbReference type="EMBL" id="CM056744">
    <property type="protein sequence ID" value="KAJ8668487.1"/>
    <property type="molecule type" value="Genomic_DNA"/>
</dbReference>
<evidence type="ECO:0000313" key="1">
    <source>
        <dbReference type="EMBL" id="KAJ8668487.1"/>
    </source>
</evidence>
<comment type="caution">
    <text evidence="1">The sequence shown here is derived from an EMBL/GenBank/DDBJ whole genome shotgun (WGS) entry which is preliminary data.</text>
</comment>
<organism evidence="1 2">
    <name type="scientific">Eretmocerus hayati</name>
    <dbReference type="NCBI Taxonomy" id="131215"/>
    <lineage>
        <taxon>Eukaryota</taxon>
        <taxon>Metazoa</taxon>
        <taxon>Ecdysozoa</taxon>
        <taxon>Arthropoda</taxon>
        <taxon>Hexapoda</taxon>
        <taxon>Insecta</taxon>
        <taxon>Pterygota</taxon>
        <taxon>Neoptera</taxon>
        <taxon>Endopterygota</taxon>
        <taxon>Hymenoptera</taxon>
        <taxon>Apocrita</taxon>
        <taxon>Proctotrupomorpha</taxon>
        <taxon>Chalcidoidea</taxon>
        <taxon>Aphelinidae</taxon>
        <taxon>Aphelininae</taxon>
        <taxon>Eretmocerus</taxon>
    </lineage>
</organism>
<keyword evidence="2" id="KW-1185">Reference proteome</keyword>
<evidence type="ECO:0000313" key="2">
    <source>
        <dbReference type="Proteomes" id="UP001239111"/>
    </source>
</evidence>
<accession>A0ACC2NDW7</accession>
<protein>
    <submittedName>
        <fullName evidence="1">Uncharacterized protein</fullName>
    </submittedName>
</protein>